<protein>
    <submittedName>
        <fullName evidence="1">Uncharacterized protein</fullName>
    </submittedName>
</protein>
<dbReference type="RefSeq" id="WP_209138565.1">
    <property type="nucleotide sequence ID" value="NZ_JAGHKO010000001.1"/>
</dbReference>
<proteinExistence type="predicted"/>
<comment type="caution">
    <text evidence="1">The sequence shown here is derived from an EMBL/GenBank/DDBJ whole genome shotgun (WGS) entry which is preliminary data.</text>
</comment>
<evidence type="ECO:0000313" key="2">
    <source>
        <dbReference type="Proteomes" id="UP000677244"/>
    </source>
</evidence>
<gene>
    <name evidence="1" type="ORF">J7I42_09645</name>
</gene>
<sequence>MVDIHTLVKYAANTWTKLTQKADVVCFINATTGYIAYNNKILKTTDGGAT</sequence>
<organism evidence="1 2">
    <name type="scientific">Niastella soli</name>
    <dbReference type="NCBI Taxonomy" id="2821487"/>
    <lineage>
        <taxon>Bacteria</taxon>
        <taxon>Pseudomonadati</taxon>
        <taxon>Bacteroidota</taxon>
        <taxon>Chitinophagia</taxon>
        <taxon>Chitinophagales</taxon>
        <taxon>Chitinophagaceae</taxon>
        <taxon>Niastella</taxon>
    </lineage>
</organism>
<dbReference type="Proteomes" id="UP000677244">
    <property type="component" value="Unassembled WGS sequence"/>
</dbReference>
<name>A0ABS3YRK3_9BACT</name>
<evidence type="ECO:0000313" key="1">
    <source>
        <dbReference type="EMBL" id="MBO9200524.1"/>
    </source>
</evidence>
<keyword evidence="2" id="KW-1185">Reference proteome</keyword>
<accession>A0ABS3YRK3</accession>
<reference evidence="1 2" key="1">
    <citation type="submission" date="2021-03" db="EMBL/GenBank/DDBJ databases">
        <title>Assistant Professor.</title>
        <authorList>
            <person name="Huq M.A."/>
        </authorList>
    </citation>
    <scope>NUCLEOTIDE SEQUENCE [LARGE SCALE GENOMIC DNA]</scope>
    <source>
        <strain evidence="1 2">MAH-29</strain>
    </source>
</reference>
<dbReference type="EMBL" id="JAGHKO010000001">
    <property type="protein sequence ID" value="MBO9200524.1"/>
    <property type="molecule type" value="Genomic_DNA"/>
</dbReference>